<gene>
    <name evidence="17" type="primary">FmMnP1l</name>
    <name evidence="17" type="ORF">FOMMEDRAFT_143664</name>
</gene>
<keyword evidence="8 13" id="KW-1015">Disulfide bond</keyword>
<reference evidence="18" key="1">
    <citation type="journal article" date="2012" name="Science">
        <title>The Paleozoic origin of enzymatic lignin decomposition reconstructed from 31 fungal genomes.</title>
        <authorList>
            <person name="Floudas D."/>
            <person name="Binder M."/>
            <person name="Riley R."/>
            <person name="Barry K."/>
            <person name="Blanchette R.A."/>
            <person name="Henrissat B."/>
            <person name="Martinez A.T."/>
            <person name="Otillar R."/>
            <person name="Spatafora J.W."/>
            <person name="Yadav J.S."/>
            <person name="Aerts A."/>
            <person name="Benoit I."/>
            <person name="Boyd A."/>
            <person name="Carlson A."/>
            <person name="Copeland A."/>
            <person name="Coutinho P.M."/>
            <person name="de Vries R.P."/>
            <person name="Ferreira P."/>
            <person name="Findley K."/>
            <person name="Foster B."/>
            <person name="Gaskell J."/>
            <person name="Glotzer D."/>
            <person name="Gorecki P."/>
            <person name="Heitman J."/>
            <person name="Hesse C."/>
            <person name="Hori C."/>
            <person name="Igarashi K."/>
            <person name="Jurgens J.A."/>
            <person name="Kallen N."/>
            <person name="Kersten P."/>
            <person name="Kohler A."/>
            <person name="Kuees U."/>
            <person name="Kumar T.K.A."/>
            <person name="Kuo A."/>
            <person name="LaButti K."/>
            <person name="Larrondo L.F."/>
            <person name="Lindquist E."/>
            <person name="Ling A."/>
            <person name="Lombard V."/>
            <person name="Lucas S."/>
            <person name="Lundell T."/>
            <person name="Martin R."/>
            <person name="McLaughlin D.J."/>
            <person name="Morgenstern I."/>
            <person name="Morin E."/>
            <person name="Murat C."/>
            <person name="Nagy L.G."/>
            <person name="Nolan M."/>
            <person name="Ohm R.A."/>
            <person name="Patyshakuliyeva A."/>
            <person name="Rokas A."/>
            <person name="Ruiz-Duenas F.J."/>
            <person name="Sabat G."/>
            <person name="Salamov A."/>
            <person name="Samejima M."/>
            <person name="Schmutz J."/>
            <person name="Slot J.C."/>
            <person name="St John F."/>
            <person name="Stenlid J."/>
            <person name="Sun H."/>
            <person name="Sun S."/>
            <person name="Syed K."/>
            <person name="Tsang A."/>
            <person name="Wiebenga A."/>
            <person name="Young D."/>
            <person name="Pisabarro A."/>
            <person name="Eastwood D.C."/>
            <person name="Martin F."/>
            <person name="Cullen D."/>
            <person name="Grigoriev I.V."/>
            <person name="Hibbett D.S."/>
        </authorList>
    </citation>
    <scope>NUCLEOTIDE SEQUENCE [LARGE SCALE GENOMIC DNA]</scope>
    <source>
        <strain evidence="18">MF3/22</strain>
    </source>
</reference>
<feature type="disulfide bond" evidence="13">
    <location>
        <begin position="38"/>
        <end position="311"/>
    </location>
</feature>
<feature type="disulfide bond" evidence="13">
    <location>
        <begin position="275"/>
        <end position="341"/>
    </location>
</feature>
<evidence type="ECO:0000256" key="6">
    <source>
        <dbReference type="ARBA" id="ARBA00023002"/>
    </source>
</evidence>
<dbReference type="RefSeq" id="XP_007272084.1">
    <property type="nucleotide sequence ID" value="XM_007272022.1"/>
</dbReference>
<evidence type="ECO:0000313" key="18">
    <source>
        <dbReference type="Proteomes" id="UP000053630"/>
    </source>
</evidence>
<comment type="cofactor">
    <cofactor evidence="11">
        <name>heme b</name>
        <dbReference type="ChEBI" id="CHEBI:60344"/>
    </cofactor>
    <text evidence="11">Binds 1 heme b (iron(II)-protoporphyrin IX) group per subunit.</text>
</comment>
<feature type="binding site" evidence="11">
    <location>
        <position position="223"/>
    </location>
    <ligand>
        <name>Ca(2+)</name>
        <dbReference type="ChEBI" id="CHEBI:29108"/>
        <label>2</label>
    </ligand>
</feature>
<evidence type="ECO:0000256" key="15">
    <source>
        <dbReference type="SAM" id="MobiDB-lite"/>
    </source>
</evidence>
<dbReference type="KEGG" id="fme:FOMMEDRAFT_143664"/>
<dbReference type="GO" id="GO:0042744">
    <property type="term" value="P:hydrogen peroxide catabolic process"/>
    <property type="evidence" value="ECO:0007669"/>
    <property type="project" value="TreeGrafter"/>
</dbReference>
<evidence type="ECO:0000256" key="13">
    <source>
        <dbReference type="PIRSR" id="PIRSR601621-4"/>
    </source>
</evidence>
<feature type="signal peptide" evidence="14">
    <location>
        <begin position="1"/>
        <end position="18"/>
    </location>
</feature>
<dbReference type="PRINTS" id="PR00462">
    <property type="entry name" value="LIGNINASE"/>
</dbReference>
<dbReference type="PANTHER" id="PTHR31356:SF66">
    <property type="entry name" value="CATALASE-PEROXIDASE"/>
    <property type="match status" value="1"/>
</dbReference>
<dbReference type="Gene3D" id="1.10.420.10">
    <property type="entry name" value="Peroxidase, domain 2"/>
    <property type="match status" value="1"/>
</dbReference>
<feature type="binding site" evidence="11">
    <location>
        <position position="90"/>
    </location>
    <ligand>
        <name>Ca(2+)</name>
        <dbReference type="ChEBI" id="CHEBI:29108"/>
        <label>1</label>
    </ligand>
</feature>
<evidence type="ECO:0000256" key="14">
    <source>
        <dbReference type="RuleBase" id="RU363051"/>
    </source>
</evidence>
<dbReference type="InterPro" id="IPR001621">
    <property type="entry name" value="Ligninase"/>
</dbReference>
<protein>
    <recommendedName>
        <fullName evidence="14">Peroxidase</fullName>
        <ecNumber evidence="14">1.11.1.-</ecNumber>
    </recommendedName>
</protein>
<dbReference type="EMBL" id="JH717986">
    <property type="protein sequence ID" value="EJC97667.1"/>
    <property type="molecule type" value="Genomic_DNA"/>
</dbReference>
<keyword evidence="11 14" id="KW-0106">Calcium</keyword>
<dbReference type="Proteomes" id="UP000053630">
    <property type="component" value="Unassembled WGS sequence"/>
</dbReference>
<evidence type="ECO:0000256" key="9">
    <source>
        <dbReference type="ARBA" id="ARBA00023180"/>
    </source>
</evidence>
<dbReference type="InterPro" id="IPR019794">
    <property type="entry name" value="Peroxidases_AS"/>
</dbReference>
<feature type="binding site" evidence="11">
    <location>
        <position position="199"/>
    </location>
    <ligand>
        <name>Ca(2+)</name>
        <dbReference type="ChEBI" id="CHEBI:29108"/>
        <label>2</label>
    </ligand>
</feature>
<feature type="disulfide bond" evidence="13">
    <location>
        <begin position="58"/>
        <end position="143"/>
    </location>
</feature>
<dbReference type="PROSITE" id="PS00436">
    <property type="entry name" value="PEROXIDASE_2"/>
    <property type="match status" value="1"/>
</dbReference>
<dbReference type="EC" id="1.11.1.-" evidence="14"/>
<proteinExistence type="inferred from homology"/>
<feature type="binding site" evidence="11">
    <location>
        <position position="86"/>
    </location>
    <ligand>
        <name>Ca(2+)</name>
        <dbReference type="ChEBI" id="CHEBI:29108"/>
        <label>1</label>
    </ligand>
</feature>
<dbReference type="OrthoDB" id="2113341at2759"/>
<keyword evidence="2 14" id="KW-0575">Peroxidase</keyword>
<dbReference type="eggNOG" id="ENOG502QT8W">
    <property type="taxonomic scope" value="Eukaryota"/>
</dbReference>
<dbReference type="GO" id="GO:0034599">
    <property type="term" value="P:cellular response to oxidative stress"/>
    <property type="evidence" value="ECO:0007669"/>
    <property type="project" value="InterPro"/>
</dbReference>
<evidence type="ECO:0000256" key="12">
    <source>
        <dbReference type="PIRSR" id="PIRSR601621-3"/>
    </source>
</evidence>
<dbReference type="PANTHER" id="PTHR31356">
    <property type="entry name" value="THYLAKOID LUMENAL 29 KDA PROTEIN, CHLOROPLASTIC-RELATED"/>
    <property type="match status" value="1"/>
</dbReference>
<keyword evidence="3 11" id="KW-0349">Heme</keyword>
<keyword evidence="5 14" id="KW-0732">Signal</keyword>
<evidence type="ECO:0000256" key="11">
    <source>
        <dbReference type="PIRSR" id="PIRSR601621-2"/>
    </source>
</evidence>
<keyword evidence="6 14" id="KW-0560">Oxidoreductase</keyword>
<feature type="binding site" evidence="11">
    <location>
        <position position="216"/>
    </location>
    <ligand>
        <name>Ca(2+)</name>
        <dbReference type="ChEBI" id="CHEBI:29108"/>
        <label>2</label>
    </ligand>
</feature>
<dbReference type="GeneID" id="18672906"/>
<feature type="binding site" evidence="11">
    <location>
        <position position="72"/>
    </location>
    <ligand>
        <name>Ca(2+)</name>
        <dbReference type="ChEBI" id="CHEBI:29108"/>
        <label>1</label>
    </ligand>
</feature>
<dbReference type="CDD" id="cd00692">
    <property type="entry name" value="ligninase"/>
    <property type="match status" value="1"/>
</dbReference>
<dbReference type="InterPro" id="IPR019793">
    <property type="entry name" value="Peroxidases_heam-ligand_BS"/>
</dbReference>
<dbReference type="InterPro" id="IPR010255">
    <property type="entry name" value="Haem_peroxidase_sf"/>
</dbReference>
<evidence type="ECO:0000256" key="8">
    <source>
        <dbReference type="ARBA" id="ARBA00023157"/>
    </source>
</evidence>
<feature type="binding site" evidence="11">
    <location>
        <position position="218"/>
    </location>
    <ligand>
        <name>Ca(2+)</name>
        <dbReference type="ChEBI" id="CHEBI:29108"/>
        <label>2</label>
    </ligand>
</feature>
<evidence type="ECO:0000256" key="7">
    <source>
        <dbReference type="ARBA" id="ARBA00023004"/>
    </source>
</evidence>
<feature type="disulfide bond" evidence="13">
    <location>
        <begin position="26"/>
        <end position="39"/>
    </location>
</feature>
<sequence length="371" mass="39319">MVFKLSVAFIALASLASAATLKRAACPGGKHTAKNPACCVFFDLADTLQTDQFFNNECGEHAHESLRLTFHDAIGFSASGKLKGNGADGSIMLFADTDKTELNDPANAGIDDSVDLLSPLLHSFNVTAGDLIQFAGAVAVSNCPGAPQLEFLAGRPNATIPAQQGTVPLPQDPVGKILARMADAGLSAEDTVNLLASHSVARSDTLIPGETAVPFDTTPFTFDSQIFLEVLLKGTGLPFGKNNSDGAEVLSPLPDEGEMRLQSDFAIARDPQTACFWQDMINQQSHMMTAFQTSMKKMAILGHDRNQLIDCSEAVPAPKAKFTKSITFPATKNFSDIQQVCNHPFPTLSTDPGAETTIPSCPPGEATCDES</sequence>
<evidence type="ECO:0000256" key="10">
    <source>
        <dbReference type="PIRSR" id="PIRSR601621-1"/>
    </source>
</evidence>
<feature type="binding site" description="axial binding residue" evidence="11">
    <location>
        <position position="198"/>
    </location>
    <ligand>
        <name>heme b</name>
        <dbReference type="ChEBI" id="CHEBI:60344"/>
    </ligand>
    <ligandPart>
        <name>Fe</name>
        <dbReference type="ChEBI" id="CHEBI:18248"/>
    </ligandPart>
</feature>
<evidence type="ECO:0000256" key="5">
    <source>
        <dbReference type="ARBA" id="ARBA00022729"/>
    </source>
</evidence>
<dbReference type="Pfam" id="PF11895">
    <property type="entry name" value="Peroxidase_ext"/>
    <property type="match status" value="1"/>
</dbReference>
<feature type="region of interest" description="Disordered" evidence="15">
    <location>
        <begin position="347"/>
        <end position="371"/>
    </location>
</feature>
<evidence type="ECO:0000256" key="2">
    <source>
        <dbReference type="ARBA" id="ARBA00022559"/>
    </source>
</evidence>
<feature type="binding site" evidence="11">
    <location>
        <position position="88"/>
    </location>
    <ligand>
        <name>Ca(2+)</name>
        <dbReference type="ChEBI" id="CHEBI:29108"/>
        <label>1</label>
    </ligand>
</feature>
<keyword evidence="18" id="KW-1185">Reference proteome</keyword>
<dbReference type="Pfam" id="PF00141">
    <property type="entry name" value="peroxidase"/>
    <property type="match status" value="1"/>
</dbReference>
<feature type="active site" description="Proton acceptor" evidence="10">
    <location>
        <position position="71"/>
    </location>
</feature>
<feature type="site" description="Transition state stabilizer" evidence="12">
    <location>
        <position position="67"/>
    </location>
</feature>
<comment type="similarity">
    <text evidence="1 14">Belongs to the peroxidase family. Ligninase subfamily.</text>
</comment>
<dbReference type="GO" id="GO:0000302">
    <property type="term" value="P:response to reactive oxygen species"/>
    <property type="evidence" value="ECO:0007669"/>
    <property type="project" value="TreeGrafter"/>
</dbReference>
<feature type="domain" description="Plant heme peroxidase family profile" evidence="16">
    <location>
        <begin position="66"/>
        <end position="345"/>
    </location>
</feature>
<dbReference type="PROSITE" id="PS00435">
    <property type="entry name" value="PEROXIDASE_1"/>
    <property type="match status" value="1"/>
</dbReference>
<dbReference type="AlphaFoldDB" id="R7SH99"/>
<dbReference type="GO" id="GO:0020037">
    <property type="term" value="F:heme binding"/>
    <property type="evidence" value="ECO:0007669"/>
    <property type="project" value="UniProtKB-UniRule"/>
</dbReference>
<evidence type="ECO:0000313" key="17">
    <source>
        <dbReference type="EMBL" id="EJC97667.1"/>
    </source>
</evidence>
<feature type="chain" id="PRO_5006994016" description="Peroxidase" evidence="14">
    <location>
        <begin position="19"/>
        <end position="371"/>
    </location>
</feature>
<dbReference type="SMR" id="R7SH99"/>
<dbReference type="Gene3D" id="1.10.520.10">
    <property type="match status" value="1"/>
</dbReference>
<dbReference type="PROSITE" id="PS50873">
    <property type="entry name" value="PEROXIDASE_4"/>
    <property type="match status" value="1"/>
</dbReference>
<dbReference type="PRINTS" id="PR00458">
    <property type="entry name" value="PEROXIDASE"/>
</dbReference>
<dbReference type="InterPro" id="IPR024589">
    <property type="entry name" value="Ligninase_C"/>
</dbReference>
<dbReference type="GO" id="GO:0004601">
    <property type="term" value="F:peroxidase activity"/>
    <property type="evidence" value="ECO:0007669"/>
    <property type="project" value="UniProtKB-KW"/>
</dbReference>
<evidence type="ECO:0000256" key="1">
    <source>
        <dbReference type="ARBA" id="ARBA00006089"/>
    </source>
</evidence>
<dbReference type="OMA" id="HACAETP"/>
<evidence type="ECO:0000256" key="3">
    <source>
        <dbReference type="ARBA" id="ARBA00022617"/>
    </source>
</evidence>
<dbReference type="InterPro" id="IPR044831">
    <property type="entry name" value="Ccp1-like"/>
</dbReference>
<comment type="cofactor">
    <cofactor evidence="11 14">
        <name>Ca(2+)</name>
        <dbReference type="ChEBI" id="CHEBI:29108"/>
    </cofactor>
    <text evidence="11 14">Binds 2 calcium ions per subunit.</text>
</comment>
<dbReference type="GO" id="GO:0046872">
    <property type="term" value="F:metal ion binding"/>
    <property type="evidence" value="ECO:0007669"/>
    <property type="project" value="UniProtKB-UniRule"/>
</dbReference>
<accession>R7SH99</accession>
<evidence type="ECO:0000259" key="16">
    <source>
        <dbReference type="PROSITE" id="PS50873"/>
    </source>
</evidence>
<evidence type="ECO:0000256" key="4">
    <source>
        <dbReference type="ARBA" id="ARBA00022723"/>
    </source>
</evidence>
<keyword evidence="9" id="KW-0325">Glycoprotein</keyword>
<name>R7SH99_FOMME</name>
<dbReference type="InterPro" id="IPR002016">
    <property type="entry name" value="Haem_peroxidase"/>
</dbReference>
<keyword evidence="7 11" id="KW-0408">Iron</keyword>
<dbReference type="SUPFAM" id="SSF48113">
    <property type="entry name" value="Heme-dependent peroxidases"/>
    <property type="match status" value="1"/>
</dbReference>
<organism evidence="17 18">
    <name type="scientific">Fomitiporia mediterranea (strain MF3/22)</name>
    <name type="common">Grapevine white-rot fungus</name>
    <dbReference type="NCBI Taxonomy" id="694068"/>
    <lineage>
        <taxon>Eukaryota</taxon>
        <taxon>Fungi</taxon>
        <taxon>Dikarya</taxon>
        <taxon>Basidiomycota</taxon>
        <taxon>Agaricomycotina</taxon>
        <taxon>Agaricomycetes</taxon>
        <taxon>Hymenochaetales</taxon>
        <taxon>Hymenochaetaceae</taxon>
        <taxon>Fomitiporia</taxon>
    </lineage>
</organism>
<keyword evidence="4 11" id="KW-0479">Metal-binding</keyword>